<evidence type="ECO:0000313" key="7">
    <source>
        <dbReference type="EMBL" id="KAK4297661.1"/>
    </source>
</evidence>
<gene>
    <name evidence="7" type="ORF">Pmani_029936</name>
</gene>
<feature type="compositionally biased region" description="Basic and acidic residues" evidence="6">
    <location>
        <begin position="267"/>
        <end position="284"/>
    </location>
</feature>
<sequence length="576" mass="64874">MKMSTVVSAASHFLHMLSRFGEGGLNDVSEAEEGVGPGVDDWPEGQGNCLVCSEGEVWREQRKFVLGFMRDVGMRTAASRATMEPRILRVAQTLAEELGKSSGGVDVSARLLHHVGNTMNQLIFGLTYPDENPTWVWLRHLLEEGTKLVGVAGPLNFLPWLRWLPRYSRVIRFITDNQKKTHQEYHAIITRHQQALQGHASSQEEGQHGLDERERDAGKEIRQGHTCKQEGLEEQEENLVVGQCVGEEDTTVGKDRPLGHSIQEEQGEGRQEGRQRKARGHADNETEGEREEENTGQKEEKQEEHSGQEEEKKRVGQEMEKEDEEQDTPAEDQDRSPQHIIGAFLKERASRGVGEEGSFTMEQLYHMAADLFGAGSETTITTLKWHLLNMALFPEVQTRVQTELDNHHNIPQDSPSSPPSTFTLAEAHLLPYTQASILETQRLRSILPLGIPHGATQDLTISGYRVPKGTMLLPLLWHIHHDPEYWPDPYVYRPERFLGEGGQLVKHVAFMPFQTGRRMCIGDEFARMILFAFTTTLLGRLRVGLGDEVRGDPAADPVCGISLTPRPFTLTFTPRR</sequence>
<comment type="caution">
    <text evidence="7">The sequence shown here is derived from an EMBL/GenBank/DDBJ whole genome shotgun (WGS) entry which is preliminary data.</text>
</comment>
<evidence type="ECO:0008006" key="9">
    <source>
        <dbReference type="Google" id="ProtNLM"/>
    </source>
</evidence>
<dbReference type="Proteomes" id="UP001292094">
    <property type="component" value="Unassembled WGS sequence"/>
</dbReference>
<keyword evidence="3 5" id="KW-0408">Iron</keyword>
<reference evidence="7" key="1">
    <citation type="submission" date="2023-11" db="EMBL/GenBank/DDBJ databases">
        <title>Genome assemblies of two species of porcelain crab, Petrolisthes cinctipes and Petrolisthes manimaculis (Anomura: Porcellanidae).</title>
        <authorList>
            <person name="Angst P."/>
        </authorList>
    </citation>
    <scope>NUCLEOTIDE SEQUENCE</scope>
    <source>
        <strain evidence="7">PB745_02</strain>
        <tissue evidence="7">Gill</tissue>
    </source>
</reference>
<dbReference type="SUPFAM" id="SSF48264">
    <property type="entry name" value="Cytochrome P450"/>
    <property type="match status" value="2"/>
</dbReference>
<protein>
    <recommendedName>
        <fullName evidence="9">Cytochrome P450</fullName>
    </recommendedName>
</protein>
<dbReference type="GO" id="GO:0005506">
    <property type="term" value="F:iron ion binding"/>
    <property type="evidence" value="ECO:0007669"/>
    <property type="project" value="InterPro"/>
</dbReference>
<evidence type="ECO:0000313" key="8">
    <source>
        <dbReference type="Proteomes" id="UP001292094"/>
    </source>
</evidence>
<dbReference type="GO" id="GO:0008395">
    <property type="term" value="F:steroid hydroxylase activity"/>
    <property type="evidence" value="ECO:0007669"/>
    <property type="project" value="TreeGrafter"/>
</dbReference>
<comment type="cofactor">
    <cofactor evidence="5">
        <name>heme</name>
        <dbReference type="ChEBI" id="CHEBI:30413"/>
    </cofactor>
</comment>
<dbReference type="InterPro" id="IPR001128">
    <property type="entry name" value="Cyt_P450"/>
</dbReference>
<feature type="region of interest" description="Disordered" evidence="6">
    <location>
        <begin position="248"/>
        <end position="338"/>
    </location>
</feature>
<dbReference type="GO" id="GO:0006805">
    <property type="term" value="P:xenobiotic metabolic process"/>
    <property type="evidence" value="ECO:0007669"/>
    <property type="project" value="TreeGrafter"/>
</dbReference>
<keyword evidence="4" id="KW-0560">Oxidoreductase</keyword>
<accession>A0AAE1NYJ1</accession>
<keyword evidence="4" id="KW-0503">Monooxygenase</keyword>
<dbReference type="GO" id="GO:0020037">
    <property type="term" value="F:heme binding"/>
    <property type="evidence" value="ECO:0007669"/>
    <property type="project" value="InterPro"/>
</dbReference>
<comment type="similarity">
    <text evidence="1">Belongs to the cytochrome P450 family.</text>
</comment>
<keyword evidence="2 5" id="KW-0479">Metal-binding</keyword>
<evidence type="ECO:0000256" key="5">
    <source>
        <dbReference type="PIRSR" id="PIRSR602401-1"/>
    </source>
</evidence>
<dbReference type="GO" id="GO:0006082">
    <property type="term" value="P:organic acid metabolic process"/>
    <property type="evidence" value="ECO:0007669"/>
    <property type="project" value="TreeGrafter"/>
</dbReference>
<dbReference type="InterPro" id="IPR050182">
    <property type="entry name" value="Cytochrome_P450_fam2"/>
</dbReference>
<dbReference type="PANTHER" id="PTHR24300">
    <property type="entry name" value="CYTOCHROME P450 508A4-RELATED"/>
    <property type="match status" value="1"/>
</dbReference>
<name>A0AAE1NYJ1_9EUCA</name>
<feature type="region of interest" description="Disordered" evidence="6">
    <location>
        <begin position="194"/>
        <end position="218"/>
    </location>
</feature>
<dbReference type="PRINTS" id="PR00385">
    <property type="entry name" value="P450"/>
</dbReference>
<evidence type="ECO:0000256" key="1">
    <source>
        <dbReference type="ARBA" id="ARBA00010617"/>
    </source>
</evidence>
<feature type="compositionally biased region" description="Acidic residues" evidence="6">
    <location>
        <begin position="320"/>
        <end position="331"/>
    </location>
</feature>
<dbReference type="InterPro" id="IPR002401">
    <property type="entry name" value="Cyt_P450_E_grp-I"/>
</dbReference>
<evidence type="ECO:0000256" key="6">
    <source>
        <dbReference type="SAM" id="MobiDB-lite"/>
    </source>
</evidence>
<dbReference type="PANTHER" id="PTHR24300:SF403">
    <property type="entry name" value="CYTOCHROME P450 306A1"/>
    <property type="match status" value="1"/>
</dbReference>
<dbReference type="InterPro" id="IPR036396">
    <property type="entry name" value="Cyt_P450_sf"/>
</dbReference>
<evidence type="ECO:0000256" key="3">
    <source>
        <dbReference type="ARBA" id="ARBA00023004"/>
    </source>
</evidence>
<dbReference type="GO" id="GO:0016712">
    <property type="term" value="F:oxidoreductase activity, acting on paired donors, with incorporation or reduction of molecular oxygen, reduced flavin or flavoprotein as one donor, and incorporation of one atom of oxygen"/>
    <property type="evidence" value="ECO:0007669"/>
    <property type="project" value="TreeGrafter"/>
</dbReference>
<keyword evidence="8" id="KW-1185">Reference proteome</keyword>
<organism evidence="7 8">
    <name type="scientific">Petrolisthes manimaculis</name>
    <dbReference type="NCBI Taxonomy" id="1843537"/>
    <lineage>
        <taxon>Eukaryota</taxon>
        <taxon>Metazoa</taxon>
        <taxon>Ecdysozoa</taxon>
        <taxon>Arthropoda</taxon>
        <taxon>Crustacea</taxon>
        <taxon>Multicrustacea</taxon>
        <taxon>Malacostraca</taxon>
        <taxon>Eumalacostraca</taxon>
        <taxon>Eucarida</taxon>
        <taxon>Decapoda</taxon>
        <taxon>Pleocyemata</taxon>
        <taxon>Anomura</taxon>
        <taxon>Galatheoidea</taxon>
        <taxon>Porcellanidae</taxon>
        <taxon>Petrolisthes</taxon>
    </lineage>
</organism>
<dbReference type="Pfam" id="PF00067">
    <property type="entry name" value="p450"/>
    <property type="match status" value="2"/>
</dbReference>
<evidence type="ECO:0000256" key="4">
    <source>
        <dbReference type="ARBA" id="ARBA00023033"/>
    </source>
</evidence>
<keyword evidence="5" id="KW-0349">Heme</keyword>
<dbReference type="PRINTS" id="PR00463">
    <property type="entry name" value="EP450I"/>
</dbReference>
<dbReference type="GO" id="GO:0005737">
    <property type="term" value="C:cytoplasm"/>
    <property type="evidence" value="ECO:0007669"/>
    <property type="project" value="TreeGrafter"/>
</dbReference>
<evidence type="ECO:0000256" key="2">
    <source>
        <dbReference type="ARBA" id="ARBA00022723"/>
    </source>
</evidence>
<feature type="binding site" description="axial binding residue" evidence="5">
    <location>
        <position position="520"/>
    </location>
    <ligand>
        <name>heme</name>
        <dbReference type="ChEBI" id="CHEBI:30413"/>
    </ligand>
    <ligandPart>
        <name>Fe</name>
        <dbReference type="ChEBI" id="CHEBI:18248"/>
    </ligandPart>
</feature>
<proteinExistence type="inferred from homology"/>
<feature type="compositionally biased region" description="Basic and acidic residues" evidence="6">
    <location>
        <begin position="205"/>
        <end position="218"/>
    </location>
</feature>
<dbReference type="Gene3D" id="1.10.630.10">
    <property type="entry name" value="Cytochrome P450"/>
    <property type="match status" value="2"/>
</dbReference>
<feature type="compositionally biased region" description="Polar residues" evidence="6">
    <location>
        <begin position="194"/>
        <end position="204"/>
    </location>
</feature>
<feature type="compositionally biased region" description="Basic and acidic residues" evidence="6">
    <location>
        <begin position="293"/>
        <end position="319"/>
    </location>
</feature>
<dbReference type="AlphaFoldDB" id="A0AAE1NYJ1"/>
<dbReference type="EMBL" id="JAWZYT010003592">
    <property type="protein sequence ID" value="KAK4297661.1"/>
    <property type="molecule type" value="Genomic_DNA"/>
</dbReference>